<dbReference type="Gene3D" id="1.10.290.10">
    <property type="entry name" value="Topoisomerase I, domain 4"/>
    <property type="match status" value="1"/>
</dbReference>
<dbReference type="GO" id="GO:0005634">
    <property type="term" value="C:nucleus"/>
    <property type="evidence" value="ECO:0007669"/>
    <property type="project" value="TreeGrafter"/>
</dbReference>
<dbReference type="AlphaFoldDB" id="A0A1Y1XS02"/>
<evidence type="ECO:0000313" key="12">
    <source>
        <dbReference type="Proteomes" id="UP000193498"/>
    </source>
</evidence>
<dbReference type="InterPro" id="IPR013497">
    <property type="entry name" value="Topo_IA_cen"/>
</dbReference>
<dbReference type="InterPro" id="IPR013825">
    <property type="entry name" value="Topo_IA_cen_sub2"/>
</dbReference>
<evidence type="ECO:0000256" key="4">
    <source>
        <dbReference type="ARBA" id="ARBA00023029"/>
    </source>
</evidence>
<dbReference type="InParanoid" id="A0A1Y1XS02"/>
<dbReference type="InterPro" id="IPR013826">
    <property type="entry name" value="Topo_IA_cen_sub3"/>
</dbReference>
<dbReference type="EMBL" id="MCFE01000520">
    <property type="protein sequence ID" value="ORX88541.1"/>
    <property type="molecule type" value="Genomic_DNA"/>
</dbReference>
<evidence type="ECO:0000313" key="11">
    <source>
        <dbReference type="EMBL" id="ORX88541.1"/>
    </source>
</evidence>
<evidence type="ECO:0000256" key="2">
    <source>
        <dbReference type="ARBA" id="ARBA00009446"/>
    </source>
</evidence>
<dbReference type="PANTHER" id="PTHR11390">
    <property type="entry name" value="PROKARYOTIC DNA TOPOISOMERASE"/>
    <property type="match status" value="1"/>
</dbReference>
<dbReference type="PROSITE" id="PS52039">
    <property type="entry name" value="TOPO_IA_2"/>
    <property type="match status" value="1"/>
</dbReference>
<keyword evidence="4 7" id="KW-0799">Topoisomerase</keyword>
<dbReference type="GO" id="GO:0006281">
    <property type="term" value="P:DNA repair"/>
    <property type="evidence" value="ECO:0007669"/>
    <property type="project" value="TreeGrafter"/>
</dbReference>
<keyword evidence="6 7" id="KW-0413">Isomerase</keyword>
<proteinExistence type="inferred from homology"/>
<feature type="compositionally biased region" description="Basic residues" evidence="8">
    <location>
        <begin position="821"/>
        <end position="843"/>
    </location>
</feature>
<dbReference type="SMART" id="SM00493">
    <property type="entry name" value="TOPRIM"/>
    <property type="match status" value="1"/>
</dbReference>
<organism evidence="11 12">
    <name type="scientific">Basidiobolus meristosporus CBS 931.73</name>
    <dbReference type="NCBI Taxonomy" id="1314790"/>
    <lineage>
        <taxon>Eukaryota</taxon>
        <taxon>Fungi</taxon>
        <taxon>Fungi incertae sedis</taxon>
        <taxon>Zoopagomycota</taxon>
        <taxon>Entomophthoromycotina</taxon>
        <taxon>Basidiobolomycetes</taxon>
        <taxon>Basidiobolales</taxon>
        <taxon>Basidiobolaceae</taxon>
        <taxon>Basidiobolus</taxon>
    </lineage>
</organism>
<dbReference type="GO" id="GO:0006310">
    <property type="term" value="P:DNA recombination"/>
    <property type="evidence" value="ECO:0007669"/>
    <property type="project" value="TreeGrafter"/>
</dbReference>
<dbReference type="GO" id="GO:0003677">
    <property type="term" value="F:DNA binding"/>
    <property type="evidence" value="ECO:0007669"/>
    <property type="project" value="UniProtKB-KW"/>
</dbReference>
<sequence>MGIPTVLMVAEKPSLAQAIAKILSNEQANSRRSVSATCPVWEYQGVFFGKPARFKVTSVAGHVYTCDFPKEYNNWDSVEPVTLFDAPTLKLEANPKSHICKHLEVESKGVEYLVLWLDCDREGENICFEVIEVTKKNLTRTTNANGSKRKNIYRAKFSAITSTDIKKAMSKLISPNRDEARAVDVRQELDLKIGCAFTRYQTRYFQGKYGNLDSNLVSFGPCQTPTLALCVKRHDDILSFVPQSFWTLQAQISAGGPLTLAGERGRIFDRKKAVDISENLKNMKEARVIKVTTERKSVSRPHALNTVELLKGASVGLGIGPHETMQIAERLYIQGYISYPRTETSKYPPNFDLKAVLQTQTEHPLWGQDARMLLKEGFSTPEGGHDAGDHPPITPMSMATEYELGGDSWRLYDYITRYFIGTLLPNMKYLKTSVLFEIGHEKFSCTGKRVITPGFTSVMHWKTLQDENISTEIQEGKTFPVNSVAAKEGKTTPPEYLTESDVIGLMEKHGIGTDASMAVHISNICQRNYVQVQGAKRYLVPSNLGIVLIHGYQKIDPELALPTLRSNMEAKISLIATGKADYLQVLKEVKEVFREKFQSFLSKIEKMDELFEATFSPLASSGKPFSKCGKCRRYMHYISLRPARLHCRTCNETYSLPPNGNIKLYKELTCPIDNFELVLFTTGSKGKGYPVCPNCFNNPPFENVASGMGCNNCPHPTCPHSLTVNAITGCPDESCQGVMVLDGTSAPRWKLGCNTCNLVTNFADSVHQVTLDENLCEECTARLVTVSFQKKEGRPDITGCIVCDDEIDILIETKFARTGRYRGRGGRRGRGRGRGRGKGRGRGRGGGGGRRGGRDMEPSGKPSAMSLSDYF</sequence>
<dbReference type="InterPro" id="IPR034144">
    <property type="entry name" value="TOPRIM_TopoIII"/>
</dbReference>
<dbReference type="FunFam" id="1.10.290.10:FF:000001">
    <property type="entry name" value="DNA topoisomerase"/>
    <property type="match status" value="1"/>
</dbReference>
<dbReference type="Gene3D" id="2.70.20.10">
    <property type="entry name" value="Topoisomerase I, domain 3"/>
    <property type="match status" value="1"/>
</dbReference>
<dbReference type="InterPro" id="IPR023405">
    <property type="entry name" value="Topo_IA_core_domain"/>
</dbReference>
<dbReference type="GO" id="GO:0003917">
    <property type="term" value="F:DNA topoisomerase type I (single strand cut, ATP-independent) activity"/>
    <property type="evidence" value="ECO:0007669"/>
    <property type="project" value="UniProtKB-EC"/>
</dbReference>
<reference evidence="11 12" key="1">
    <citation type="submission" date="2016-07" db="EMBL/GenBank/DDBJ databases">
        <title>Pervasive Adenine N6-methylation of Active Genes in Fungi.</title>
        <authorList>
            <consortium name="DOE Joint Genome Institute"/>
            <person name="Mondo S.J."/>
            <person name="Dannebaum R.O."/>
            <person name="Kuo R.C."/>
            <person name="Labutti K."/>
            <person name="Haridas S."/>
            <person name="Kuo A."/>
            <person name="Salamov A."/>
            <person name="Ahrendt S.R."/>
            <person name="Lipzen A."/>
            <person name="Sullivan W."/>
            <person name="Andreopoulos W.B."/>
            <person name="Clum A."/>
            <person name="Lindquist E."/>
            <person name="Daum C."/>
            <person name="Ramamoorthy G.K."/>
            <person name="Gryganskyi A."/>
            <person name="Culley D."/>
            <person name="Magnuson J.K."/>
            <person name="James T.Y."/>
            <person name="O'Malley M.A."/>
            <person name="Stajich J.E."/>
            <person name="Spatafora J.W."/>
            <person name="Visel A."/>
            <person name="Grigoriev I.V."/>
        </authorList>
    </citation>
    <scope>NUCLEOTIDE SEQUENCE [LARGE SCALE GENOMIC DNA]</scope>
    <source>
        <strain evidence="11 12">CBS 931.73</strain>
    </source>
</reference>
<dbReference type="GO" id="GO:0006265">
    <property type="term" value="P:DNA topological change"/>
    <property type="evidence" value="ECO:0007669"/>
    <property type="project" value="InterPro"/>
</dbReference>
<dbReference type="PRINTS" id="PR00417">
    <property type="entry name" value="PRTPISMRASEI"/>
</dbReference>
<evidence type="ECO:0000256" key="1">
    <source>
        <dbReference type="ARBA" id="ARBA00000213"/>
    </source>
</evidence>
<dbReference type="SMART" id="SM00437">
    <property type="entry name" value="TOP1Ac"/>
    <property type="match status" value="1"/>
</dbReference>
<dbReference type="InterPro" id="IPR003602">
    <property type="entry name" value="Topo_IA_DNA-bd_dom"/>
</dbReference>
<dbReference type="InterPro" id="IPR000380">
    <property type="entry name" value="Topo_IA"/>
</dbReference>
<name>A0A1Y1XS02_9FUNG</name>
<dbReference type="InterPro" id="IPR056452">
    <property type="entry name" value="Zn_ribbon_TOP3B"/>
</dbReference>
<comment type="catalytic activity">
    <reaction evidence="1 7">
        <text>ATP-independent breakage of single-stranded DNA, followed by passage and rejoining.</text>
        <dbReference type="EC" id="5.6.2.1"/>
    </reaction>
</comment>
<dbReference type="Gene3D" id="3.40.50.140">
    <property type="match status" value="1"/>
</dbReference>
<dbReference type="SMART" id="SM00436">
    <property type="entry name" value="TOP1Bc"/>
    <property type="match status" value="1"/>
</dbReference>
<dbReference type="Pfam" id="PF23546">
    <property type="entry name" value="Zn_ribbon_TOP3B"/>
    <property type="match status" value="1"/>
</dbReference>
<dbReference type="InterPro" id="IPR006171">
    <property type="entry name" value="TOPRIM_dom"/>
</dbReference>
<feature type="region of interest" description="Disordered" evidence="8">
    <location>
        <begin position="821"/>
        <end position="871"/>
    </location>
</feature>
<dbReference type="OrthoDB" id="430051at2759"/>
<dbReference type="PROSITE" id="PS50880">
    <property type="entry name" value="TOPRIM"/>
    <property type="match status" value="1"/>
</dbReference>
<dbReference type="STRING" id="1314790.A0A1Y1XS02"/>
<keyword evidence="12" id="KW-1185">Reference proteome</keyword>
<evidence type="ECO:0000256" key="8">
    <source>
        <dbReference type="SAM" id="MobiDB-lite"/>
    </source>
</evidence>
<dbReference type="Pfam" id="PF01751">
    <property type="entry name" value="Toprim"/>
    <property type="match status" value="1"/>
</dbReference>
<feature type="domain" description="Topo IA-type catalytic" evidence="10">
    <location>
        <begin position="176"/>
        <end position="597"/>
    </location>
</feature>
<evidence type="ECO:0000256" key="5">
    <source>
        <dbReference type="ARBA" id="ARBA00023125"/>
    </source>
</evidence>
<dbReference type="CDD" id="cd03362">
    <property type="entry name" value="TOPRIM_TopoIA_TopoIII"/>
    <property type="match status" value="1"/>
</dbReference>
<feature type="domain" description="Toprim" evidence="9">
    <location>
        <begin position="5"/>
        <end position="148"/>
    </location>
</feature>
<keyword evidence="5 7" id="KW-0238">DNA-binding</keyword>
<evidence type="ECO:0000256" key="3">
    <source>
        <dbReference type="ARBA" id="ARBA00012891"/>
    </source>
</evidence>
<dbReference type="FunFam" id="3.40.50.140:FF:000002">
    <property type="entry name" value="DNA topoisomerase"/>
    <property type="match status" value="1"/>
</dbReference>
<evidence type="ECO:0000256" key="6">
    <source>
        <dbReference type="ARBA" id="ARBA00023235"/>
    </source>
</evidence>
<dbReference type="Proteomes" id="UP000193498">
    <property type="component" value="Unassembled WGS sequence"/>
</dbReference>
<dbReference type="InterPro" id="IPR003601">
    <property type="entry name" value="Topo_IA_2"/>
</dbReference>
<comment type="similarity">
    <text evidence="2 7">Belongs to the type IA topoisomerase family.</text>
</comment>
<dbReference type="CDD" id="cd00186">
    <property type="entry name" value="TOP1Ac"/>
    <property type="match status" value="1"/>
</dbReference>
<protein>
    <recommendedName>
        <fullName evidence="3 7">DNA topoisomerase</fullName>
        <ecNumber evidence="3 7">5.6.2.1</ecNumber>
    </recommendedName>
</protein>
<dbReference type="Pfam" id="PF01131">
    <property type="entry name" value="Topoisom_bac"/>
    <property type="match status" value="1"/>
</dbReference>
<comment type="function">
    <text evidence="7">Introduces a single-strand break via transesterification at a target site in duplex DNA. Releases the supercoiling and torsional tension of DNA introduced during the DNA replication and transcription by transiently cleaving and rejoining one strand of the DNA duplex. The scissile phosphodiester is attacked by the catalytic tyrosine of the enzyme, resulting in the formation of a DNA-(5'-phosphotyrosyl)-enzyme intermediate and the expulsion of a 3'-OH DNA strand.</text>
</comment>
<dbReference type="InterPro" id="IPR013824">
    <property type="entry name" value="Topo_IA_cen_sub1"/>
</dbReference>
<evidence type="ECO:0000259" key="9">
    <source>
        <dbReference type="PROSITE" id="PS50880"/>
    </source>
</evidence>
<evidence type="ECO:0000259" key="10">
    <source>
        <dbReference type="PROSITE" id="PS52039"/>
    </source>
</evidence>
<dbReference type="Gene3D" id="1.10.460.10">
    <property type="entry name" value="Topoisomerase I, domain 2"/>
    <property type="match status" value="1"/>
</dbReference>
<dbReference type="PANTHER" id="PTHR11390:SF20">
    <property type="entry name" value="DNA TOPOISOMERASE 3-BETA-1"/>
    <property type="match status" value="1"/>
</dbReference>
<dbReference type="SUPFAM" id="SSF56712">
    <property type="entry name" value="Prokaryotic type I DNA topoisomerase"/>
    <property type="match status" value="1"/>
</dbReference>
<gene>
    <name evidence="11" type="ORF">K493DRAFT_268172</name>
</gene>
<comment type="caution">
    <text evidence="11">The sequence shown here is derived from an EMBL/GenBank/DDBJ whole genome shotgun (WGS) entry which is preliminary data.</text>
</comment>
<dbReference type="EC" id="5.6.2.1" evidence="3 7"/>
<accession>A0A1Y1XS02</accession>
<evidence type="ECO:0000256" key="7">
    <source>
        <dbReference type="RuleBase" id="RU362092"/>
    </source>
</evidence>